<proteinExistence type="predicted"/>
<dbReference type="Pfam" id="PF23822">
    <property type="entry name" value="DUF7192"/>
    <property type="match status" value="1"/>
</dbReference>
<dbReference type="Proteomes" id="UP000316184">
    <property type="component" value="Unassembled WGS sequence"/>
</dbReference>
<evidence type="ECO:0000259" key="1">
    <source>
        <dbReference type="Pfam" id="PF23822"/>
    </source>
</evidence>
<name>A0A561V7V1_9PSEU</name>
<dbReference type="InterPro" id="IPR055616">
    <property type="entry name" value="DUF7192"/>
</dbReference>
<feature type="domain" description="DUF7192" evidence="1">
    <location>
        <begin position="10"/>
        <end position="257"/>
    </location>
</feature>
<sequence>MTECTLFPLRSWQEFVEAAQAPPTIRHGAGREEGDDWCGASWEEALRMAVDGWHVPLLETAAAVAELGTRSGLGVGSSLEPSRDVTGSEVDVGAYLAGEPECMVDAVPRQTSHRGRVVTFLVPAVYSHFVPHDVIVNRGIALATLSAAIVRAGHSVELWSGFAAQLNVLWESRCSAVAKVISAGEAFDAGRLVFALAHPAMLRRLWFSVWDSQDAAIARALNSSHYGSPPFSCTVEDLPPEIEDAYVLPYLDTDMQRWKTLERSLSWCEQTFAELGLVRQPGSHIHSGHTA</sequence>
<evidence type="ECO:0000313" key="2">
    <source>
        <dbReference type="EMBL" id="TWG07670.1"/>
    </source>
</evidence>
<dbReference type="EMBL" id="VIWX01000001">
    <property type="protein sequence ID" value="TWG07670.1"/>
    <property type="molecule type" value="Genomic_DNA"/>
</dbReference>
<protein>
    <recommendedName>
        <fullName evidence="1">DUF7192 domain-containing protein</fullName>
    </recommendedName>
</protein>
<organism evidence="2 3">
    <name type="scientific">Saccharopolyspora dendranthemae</name>
    <dbReference type="NCBI Taxonomy" id="1181886"/>
    <lineage>
        <taxon>Bacteria</taxon>
        <taxon>Bacillati</taxon>
        <taxon>Actinomycetota</taxon>
        <taxon>Actinomycetes</taxon>
        <taxon>Pseudonocardiales</taxon>
        <taxon>Pseudonocardiaceae</taxon>
        <taxon>Saccharopolyspora</taxon>
    </lineage>
</organism>
<keyword evidence="3" id="KW-1185">Reference proteome</keyword>
<reference evidence="2 3" key="1">
    <citation type="submission" date="2019-06" db="EMBL/GenBank/DDBJ databases">
        <title>Sequencing the genomes of 1000 actinobacteria strains.</title>
        <authorList>
            <person name="Klenk H.-P."/>
        </authorList>
    </citation>
    <scope>NUCLEOTIDE SEQUENCE [LARGE SCALE GENOMIC DNA]</scope>
    <source>
        <strain evidence="2 3">DSM 46699</strain>
    </source>
</reference>
<gene>
    <name evidence="2" type="ORF">FHU35_11287</name>
</gene>
<accession>A0A561V7V1</accession>
<dbReference type="RefSeq" id="WP_145735878.1">
    <property type="nucleotide sequence ID" value="NZ_VIWX01000001.1"/>
</dbReference>
<dbReference type="OrthoDB" id="3667097at2"/>
<evidence type="ECO:0000313" key="3">
    <source>
        <dbReference type="Proteomes" id="UP000316184"/>
    </source>
</evidence>
<dbReference type="AlphaFoldDB" id="A0A561V7V1"/>
<comment type="caution">
    <text evidence="2">The sequence shown here is derived from an EMBL/GenBank/DDBJ whole genome shotgun (WGS) entry which is preliminary data.</text>
</comment>